<dbReference type="PRINTS" id="PR00169">
    <property type="entry name" value="KCHANNEL"/>
</dbReference>
<keyword evidence="8 12" id="KW-1133">Transmembrane helix</keyword>
<keyword evidence="7" id="KW-0630">Potassium</keyword>
<proteinExistence type="predicted"/>
<dbReference type="GO" id="GO:0045211">
    <property type="term" value="C:postsynaptic membrane"/>
    <property type="evidence" value="ECO:0007669"/>
    <property type="project" value="TreeGrafter"/>
</dbReference>
<dbReference type="GO" id="GO:0005250">
    <property type="term" value="F:A-type (transient outward) potassium channel activity"/>
    <property type="evidence" value="ECO:0007669"/>
    <property type="project" value="TreeGrafter"/>
</dbReference>
<feature type="transmembrane region" description="Helical" evidence="12">
    <location>
        <begin position="75"/>
        <end position="97"/>
    </location>
</feature>
<keyword evidence="2" id="KW-0813">Transport</keyword>
<dbReference type="GO" id="GO:0008076">
    <property type="term" value="C:voltage-gated potassium channel complex"/>
    <property type="evidence" value="ECO:0007669"/>
    <property type="project" value="InterPro"/>
</dbReference>
<dbReference type="PRINTS" id="PR01497">
    <property type="entry name" value="SHALCHANNEL"/>
</dbReference>
<evidence type="ECO:0000313" key="15">
    <source>
        <dbReference type="Proteomes" id="UP000324091"/>
    </source>
</evidence>
<keyword evidence="4 12" id="KW-0812">Transmembrane</keyword>
<dbReference type="InterPro" id="IPR005821">
    <property type="entry name" value="Ion_trans_dom"/>
</dbReference>
<dbReference type="PANTHER" id="PTHR11537:SF174">
    <property type="entry name" value="POTASSIUM VOLTAGE-GATED CHANNEL SUBFAMILY D MEMBER 1"/>
    <property type="match status" value="1"/>
</dbReference>
<feature type="domain" description="Ion transport" evidence="13">
    <location>
        <begin position="4"/>
        <end position="190"/>
    </location>
</feature>
<dbReference type="Proteomes" id="UP000324091">
    <property type="component" value="Chromosome 8"/>
</dbReference>
<name>A0A5C6MPJ5_9TELE</name>
<dbReference type="PRINTS" id="PR01491">
    <property type="entry name" value="KVCHANNEL"/>
</dbReference>
<comment type="subcellular location">
    <subcellularLocation>
        <location evidence="1">Membrane</location>
        <topology evidence="1">Multi-pass membrane protein</topology>
    </subcellularLocation>
</comment>
<evidence type="ECO:0000256" key="6">
    <source>
        <dbReference type="ARBA" id="ARBA00022882"/>
    </source>
</evidence>
<evidence type="ECO:0000256" key="8">
    <source>
        <dbReference type="ARBA" id="ARBA00022989"/>
    </source>
</evidence>
<evidence type="ECO:0000259" key="13">
    <source>
        <dbReference type="Pfam" id="PF00520"/>
    </source>
</evidence>
<dbReference type="Pfam" id="PF00520">
    <property type="entry name" value="Ion_trans"/>
    <property type="match status" value="1"/>
</dbReference>
<feature type="transmembrane region" description="Helical" evidence="12">
    <location>
        <begin position="142"/>
        <end position="163"/>
    </location>
</feature>
<dbReference type="PANTHER" id="PTHR11537">
    <property type="entry name" value="VOLTAGE-GATED POTASSIUM CHANNEL"/>
    <property type="match status" value="1"/>
</dbReference>
<keyword evidence="9" id="KW-0406">Ion transport</keyword>
<dbReference type="GO" id="GO:0001508">
    <property type="term" value="P:action potential"/>
    <property type="evidence" value="ECO:0007669"/>
    <property type="project" value="TreeGrafter"/>
</dbReference>
<evidence type="ECO:0000256" key="12">
    <source>
        <dbReference type="SAM" id="Phobius"/>
    </source>
</evidence>
<evidence type="ECO:0000256" key="9">
    <source>
        <dbReference type="ARBA" id="ARBA00023065"/>
    </source>
</evidence>
<keyword evidence="3" id="KW-0633">Potassium transport</keyword>
<organism evidence="14 15">
    <name type="scientific">Takifugu flavidus</name>
    <name type="common">sansaifugu</name>
    <dbReference type="NCBI Taxonomy" id="433684"/>
    <lineage>
        <taxon>Eukaryota</taxon>
        <taxon>Metazoa</taxon>
        <taxon>Chordata</taxon>
        <taxon>Craniata</taxon>
        <taxon>Vertebrata</taxon>
        <taxon>Euteleostomi</taxon>
        <taxon>Actinopterygii</taxon>
        <taxon>Neopterygii</taxon>
        <taxon>Teleostei</taxon>
        <taxon>Neoteleostei</taxon>
        <taxon>Acanthomorphata</taxon>
        <taxon>Eupercaria</taxon>
        <taxon>Tetraodontiformes</taxon>
        <taxon>Tetradontoidea</taxon>
        <taxon>Tetraodontidae</taxon>
        <taxon>Takifugu</taxon>
    </lineage>
</organism>
<keyword evidence="6" id="KW-0851">Voltage-gated channel</keyword>
<dbReference type="GO" id="GO:0043197">
    <property type="term" value="C:dendritic spine"/>
    <property type="evidence" value="ECO:0007669"/>
    <property type="project" value="TreeGrafter"/>
</dbReference>
<dbReference type="GO" id="GO:0043025">
    <property type="term" value="C:neuronal cell body"/>
    <property type="evidence" value="ECO:0007669"/>
    <property type="project" value="TreeGrafter"/>
</dbReference>
<dbReference type="InterPro" id="IPR003968">
    <property type="entry name" value="K_chnl_volt-dep_Kv"/>
</dbReference>
<feature type="transmembrane region" description="Helical" evidence="12">
    <location>
        <begin position="43"/>
        <end position="63"/>
    </location>
</feature>
<keyword evidence="10 12" id="KW-0472">Membrane</keyword>
<dbReference type="SUPFAM" id="SSF81324">
    <property type="entry name" value="Voltage-gated potassium channels"/>
    <property type="match status" value="1"/>
</dbReference>
<dbReference type="FunFam" id="1.20.120.350:FF:000016">
    <property type="entry name" value="Potassium voltage-gated channel subfamily D member 3"/>
    <property type="match status" value="1"/>
</dbReference>
<evidence type="ECO:0000256" key="7">
    <source>
        <dbReference type="ARBA" id="ARBA00022958"/>
    </source>
</evidence>
<dbReference type="InterPro" id="IPR027359">
    <property type="entry name" value="Volt_channel_dom_sf"/>
</dbReference>
<dbReference type="Gene3D" id="1.20.120.350">
    <property type="entry name" value="Voltage-gated potassium channels. Chain C"/>
    <property type="match status" value="1"/>
</dbReference>
<dbReference type="Gene3D" id="1.10.287.70">
    <property type="match status" value="1"/>
</dbReference>
<evidence type="ECO:0000256" key="5">
    <source>
        <dbReference type="ARBA" id="ARBA00022826"/>
    </source>
</evidence>
<keyword evidence="5" id="KW-0631">Potassium channel</keyword>
<evidence type="ECO:0000256" key="1">
    <source>
        <dbReference type="ARBA" id="ARBA00004141"/>
    </source>
</evidence>
<keyword evidence="15" id="KW-1185">Reference proteome</keyword>
<evidence type="ECO:0000256" key="10">
    <source>
        <dbReference type="ARBA" id="ARBA00023136"/>
    </source>
</evidence>
<dbReference type="InterPro" id="IPR028325">
    <property type="entry name" value="VG_K_chnl"/>
</dbReference>
<evidence type="ECO:0000256" key="3">
    <source>
        <dbReference type="ARBA" id="ARBA00022538"/>
    </source>
</evidence>
<protein>
    <submittedName>
        <fullName evidence="14">Potassium voltage-gated channel subfamily D member 2</fullName>
    </submittedName>
</protein>
<accession>A0A5C6MPJ5</accession>
<comment type="caution">
    <text evidence="14">The sequence shown here is derived from an EMBL/GenBank/DDBJ whole genome shotgun (WGS) entry which is preliminary data.</text>
</comment>
<sequence>MALVFYYVTGFFIAVSVIANVVETVPCQPPKGSFKELPCGEKYQLAFFCMDTACVLIFTFEYLMRLFAAPSRCKFMRSVMSVIDVVAIMPYYIGLVMPENEDVSGAFVTLRVFRVFRIFKFSRHSQGLRILGYTLKSCASELGFLLFSLTMAIIIFATVMFYAEKGTKGSTFTSIPASFWYTIVTMTTLG</sequence>
<keyword evidence="11" id="KW-0407">Ion channel</keyword>
<evidence type="ECO:0000256" key="2">
    <source>
        <dbReference type="ARBA" id="ARBA00022448"/>
    </source>
</evidence>
<dbReference type="FunFam" id="1.10.287.70:FF:000073">
    <property type="entry name" value="Potassium voltage-gated channel subfamily D member 2"/>
    <property type="match status" value="1"/>
</dbReference>
<gene>
    <name evidence="14" type="ORF">D4764_08G0003550</name>
</gene>
<dbReference type="InterPro" id="IPR003975">
    <property type="entry name" value="K_chnl_volt-dep_Kv4"/>
</dbReference>
<dbReference type="AlphaFoldDB" id="A0A5C6MPJ5"/>
<dbReference type="EMBL" id="RHFK02000021">
    <property type="protein sequence ID" value="TWW56368.1"/>
    <property type="molecule type" value="Genomic_DNA"/>
</dbReference>
<evidence type="ECO:0000313" key="14">
    <source>
        <dbReference type="EMBL" id="TWW56368.1"/>
    </source>
</evidence>
<reference evidence="14 15" key="1">
    <citation type="submission" date="2019-04" db="EMBL/GenBank/DDBJ databases">
        <title>Chromosome genome assembly for Takifugu flavidus.</title>
        <authorList>
            <person name="Xiao S."/>
        </authorList>
    </citation>
    <scope>NUCLEOTIDE SEQUENCE [LARGE SCALE GENOMIC DNA]</scope>
    <source>
        <strain evidence="14">HTHZ2018</strain>
        <tissue evidence="14">Muscle</tissue>
    </source>
</reference>
<evidence type="ECO:0000256" key="4">
    <source>
        <dbReference type="ARBA" id="ARBA00022692"/>
    </source>
</evidence>
<evidence type="ECO:0000256" key="11">
    <source>
        <dbReference type="ARBA" id="ARBA00023303"/>
    </source>
</evidence>